<dbReference type="Pfam" id="PF01266">
    <property type="entry name" value="DAO"/>
    <property type="match status" value="1"/>
</dbReference>
<dbReference type="GO" id="GO:0008115">
    <property type="term" value="F:sarcosine oxidase activity"/>
    <property type="evidence" value="ECO:0007669"/>
    <property type="project" value="InterPro"/>
</dbReference>
<dbReference type="KEGG" id="htq:FRZ44_34420"/>
<comment type="cofactor">
    <cofactor evidence="1">
        <name>FMN</name>
        <dbReference type="ChEBI" id="CHEBI:58210"/>
    </cofactor>
</comment>
<evidence type="ECO:0000256" key="15">
    <source>
        <dbReference type="ARBA" id="ARBA00047316"/>
    </source>
</evidence>
<dbReference type="EMBL" id="CP042906">
    <property type="protein sequence ID" value="QEX18138.1"/>
    <property type="molecule type" value="Genomic_DNA"/>
</dbReference>
<dbReference type="InterPro" id="IPR006278">
    <property type="entry name" value="SoxB"/>
</dbReference>
<dbReference type="PANTHER" id="PTHR13847:SF287">
    <property type="entry name" value="FAD-DEPENDENT OXIDOREDUCTASE DOMAIN-CONTAINING PROTEIN 1"/>
    <property type="match status" value="1"/>
</dbReference>
<evidence type="ECO:0000259" key="17">
    <source>
        <dbReference type="PROSITE" id="PS50206"/>
    </source>
</evidence>
<evidence type="ECO:0000256" key="4">
    <source>
        <dbReference type="ARBA" id="ARBA00022490"/>
    </source>
</evidence>
<dbReference type="GO" id="GO:0000166">
    <property type="term" value="F:nucleotide binding"/>
    <property type="evidence" value="ECO:0007669"/>
    <property type="project" value="UniProtKB-KW"/>
</dbReference>
<comment type="subcellular location">
    <subcellularLocation>
        <location evidence="3">Cytoplasm</location>
    </subcellularLocation>
</comment>
<dbReference type="PROSITE" id="PS50206">
    <property type="entry name" value="RHODANESE_3"/>
    <property type="match status" value="1"/>
</dbReference>
<protein>
    <recommendedName>
        <fullName evidence="12">Sarcosine oxidase subunit beta</fullName>
        <ecNumber evidence="11">1.5.3.24</ecNumber>
    </recommendedName>
    <alternativeName>
        <fullName evidence="13">Sarcosine oxidase (5,10-methylenetetrahydrofolate-forming) subunit beta</fullName>
    </alternativeName>
    <alternativeName>
        <fullName evidence="14">Tetrameric sarcosine oxidase subunit beta</fullName>
    </alternativeName>
</protein>
<dbReference type="Proteomes" id="UP000326202">
    <property type="component" value="Chromosome"/>
</dbReference>
<keyword evidence="4" id="KW-0963">Cytoplasm</keyword>
<keyword evidence="8" id="KW-0274">FAD</keyword>
<evidence type="ECO:0000256" key="1">
    <source>
        <dbReference type="ARBA" id="ARBA00001917"/>
    </source>
</evidence>
<dbReference type="InterPro" id="IPR006076">
    <property type="entry name" value="FAD-dep_OxRdtase"/>
</dbReference>
<dbReference type="SUPFAM" id="SSF54373">
    <property type="entry name" value="FAD-linked reductases, C-terminal domain"/>
    <property type="match status" value="1"/>
</dbReference>
<feature type="domain" description="Rhodanese" evidence="17">
    <location>
        <begin position="63"/>
        <end position="107"/>
    </location>
</feature>
<dbReference type="GO" id="GO:0046653">
    <property type="term" value="P:tetrahydrofolate metabolic process"/>
    <property type="evidence" value="ECO:0007669"/>
    <property type="project" value="InterPro"/>
</dbReference>
<evidence type="ECO:0000313" key="19">
    <source>
        <dbReference type="Proteomes" id="UP000326202"/>
    </source>
</evidence>
<keyword evidence="6" id="KW-0288">FMN</keyword>
<keyword evidence="5" id="KW-0285">Flavoprotein</keyword>
<evidence type="ECO:0000256" key="16">
    <source>
        <dbReference type="ARBA" id="ARBA00048917"/>
    </source>
</evidence>
<name>A0A5J6MKV2_9PROT</name>
<organism evidence="18 19">
    <name type="scientific">Hypericibacter terrae</name>
    <dbReference type="NCBI Taxonomy" id="2602015"/>
    <lineage>
        <taxon>Bacteria</taxon>
        <taxon>Pseudomonadati</taxon>
        <taxon>Pseudomonadota</taxon>
        <taxon>Alphaproteobacteria</taxon>
        <taxon>Rhodospirillales</taxon>
        <taxon>Dongiaceae</taxon>
        <taxon>Hypericibacter</taxon>
    </lineage>
</organism>
<dbReference type="AlphaFoldDB" id="A0A5J6MKV2"/>
<dbReference type="Gene3D" id="3.30.9.10">
    <property type="entry name" value="D-Amino Acid Oxidase, subunit A, domain 2"/>
    <property type="match status" value="1"/>
</dbReference>
<dbReference type="InterPro" id="IPR001763">
    <property type="entry name" value="Rhodanese-like_dom"/>
</dbReference>
<evidence type="ECO:0000256" key="14">
    <source>
        <dbReference type="ARBA" id="ARBA00044295"/>
    </source>
</evidence>
<comment type="catalytic activity">
    <reaction evidence="16">
        <text>sarcosine + (6S)-5,6,7,8-tetrahydrofolate + O2 = (6R)-5,10-methylene-5,6,7,8-tetrahydrofolate + glycine + H2O2</text>
        <dbReference type="Rhea" id="RHEA:70455"/>
        <dbReference type="ChEBI" id="CHEBI:15379"/>
        <dbReference type="ChEBI" id="CHEBI:15636"/>
        <dbReference type="ChEBI" id="CHEBI:16240"/>
        <dbReference type="ChEBI" id="CHEBI:57305"/>
        <dbReference type="ChEBI" id="CHEBI:57433"/>
        <dbReference type="ChEBI" id="CHEBI:57453"/>
        <dbReference type="EC" id="1.5.3.24"/>
    </reaction>
</comment>
<evidence type="ECO:0000256" key="7">
    <source>
        <dbReference type="ARBA" id="ARBA00022741"/>
    </source>
</evidence>
<keyword evidence="19" id="KW-1185">Reference proteome</keyword>
<comment type="catalytic activity">
    <reaction evidence="15">
        <text>sarcosine + O2 + H2O = formaldehyde + glycine + H2O2</text>
        <dbReference type="Rhea" id="RHEA:13313"/>
        <dbReference type="ChEBI" id="CHEBI:15377"/>
        <dbReference type="ChEBI" id="CHEBI:15379"/>
        <dbReference type="ChEBI" id="CHEBI:16240"/>
        <dbReference type="ChEBI" id="CHEBI:16842"/>
        <dbReference type="ChEBI" id="CHEBI:57305"/>
        <dbReference type="ChEBI" id="CHEBI:57433"/>
    </reaction>
</comment>
<accession>A0A5J6MKV2</accession>
<dbReference type="Gene3D" id="3.50.50.60">
    <property type="entry name" value="FAD/NAD(P)-binding domain"/>
    <property type="match status" value="1"/>
</dbReference>
<proteinExistence type="inferred from homology"/>
<evidence type="ECO:0000256" key="8">
    <source>
        <dbReference type="ARBA" id="ARBA00022827"/>
    </source>
</evidence>
<keyword evidence="7" id="KW-0547">Nucleotide-binding</keyword>
<evidence type="ECO:0000256" key="9">
    <source>
        <dbReference type="ARBA" id="ARBA00023002"/>
    </source>
</evidence>
<keyword evidence="9" id="KW-0560">Oxidoreductase</keyword>
<evidence type="ECO:0000256" key="10">
    <source>
        <dbReference type="ARBA" id="ARBA00043973"/>
    </source>
</evidence>
<dbReference type="SUPFAM" id="SSF51905">
    <property type="entry name" value="FAD/NAD(P)-binding domain"/>
    <property type="match status" value="1"/>
</dbReference>
<reference evidence="18 19" key="1">
    <citation type="submission" date="2019-08" db="EMBL/GenBank/DDBJ databases">
        <title>Hyperibacter terrae gen. nov., sp. nov. and Hyperibacter viscosus sp. nov., two new members in the family Rhodospirillaceae isolated from the rhizosphere of Hypericum perforatum.</title>
        <authorList>
            <person name="Noviana Z."/>
        </authorList>
    </citation>
    <scope>NUCLEOTIDE SEQUENCE [LARGE SCALE GENOMIC DNA]</scope>
    <source>
        <strain evidence="18 19">R5913</strain>
    </source>
</reference>
<comment type="cofactor">
    <cofactor evidence="2">
        <name>FAD</name>
        <dbReference type="ChEBI" id="CHEBI:57692"/>
    </cofactor>
</comment>
<dbReference type="InterPro" id="IPR036188">
    <property type="entry name" value="FAD/NAD-bd_sf"/>
</dbReference>
<sequence length="446" mass="48482">MPVAIDSRRVSHVPIIPALKHQFGFPALAKRYSALSLLRHALLPSSPWPRAWRSPAPKSSYDVVIIGGGGHGLATAYYLAANHGIKNVAVIERGYIGSGNVGRNTTIVRSNYMIGGNTKFFEFSLQLWEGLSHTLNFNVMLSQRGQIGLAHNPSQMDVLARKGNIMRLHGIDAELLDRGQVMKLLPYLDYSDAARFPVVGGIIQQRAGTVRHDAVAWGYARAASDLGVDIIENCEMTGFTMEQGKVTGIETTKGPIRAGKTAIAVAGHSSHVAAKAGLRLPVESHLLQAFVSEPIKPLIHHVVSFGAELFYISQSDKGGLVFGGHIDGFNNYTQRGQLPKIQTVAECAVSLIPAVSRLRLLRHWAGIMDMTPDGAPFICGTPIPNLYLDGGWCYQGFKAIPASGWTFAHTVAKGEAHELNRCFSLDRFEKGGELDDHGAGNWNYKQ</sequence>
<dbReference type="EC" id="1.5.3.24" evidence="11"/>
<dbReference type="OrthoDB" id="9815989at2"/>
<evidence type="ECO:0000256" key="13">
    <source>
        <dbReference type="ARBA" id="ARBA00044216"/>
    </source>
</evidence>
<evidence type="ECO:0000256" key="12">
    <source>
        <dbReference type="ARBA" id="ARBA00044150"/>
    </source>
</evidence>
<evidence type="ECO:0000313" key="18">
    <source>
        <dbReference type="EMBL" id="QEX18138.1"/>
    </source>
</evidence>
<evidence type="ECO:0000256" key="6">
    <source>
        <dbReference type="ARBA" id="ARBA00022643"/>
    </source>
</evidence>
<evidence type="ECO:0000256" key="3">
    <source>
        <dbReference type="ARBA" id="ARBA00004496"/>
    </source>
</evidence>
<comment type="similarity">
    <text evidence="10">Belongs to the SoxB family.</text>
</comment>
<gene>
    <name evidence="18" type="primary">soxB</name>
    <name evidence="18" type="ORF">FRZ44_34420</name>
</gene>
<dbReference type="NCBIfam" id="TIGR01373">
    <property type="entry name" value="soxB"/>
    <property type="match status" value="1"/>
</dbReference>
<evidence type="ECO:0000256" key="5">
    <source>
        <dbReference type="ARBA" id="ARBA00022630"/>
    </source>
</evidence>
<dbReference type="PANTHER" id="PTHR13847">
    <property type="entry name" value="SARCOSINE DEHYDROGENASE-RELATED"/>
    <property type="match status" value="1"/>
</dbReference>
<evidence type="ECO:0000256" key="11">
    <source>
        <dbReference type="ARBA" id="ARBA00044044"/>
    </source>
</evidence>
<evidence type="ECO:0000256" key="2">
    <source>
        <dbReference type="ARBA" id="ARBA00001974"/>
    </source>
</evidence>
<dbReference type="GO" id="GO:0005737">
    <property type="term" value="C:cytoplasm"/>
    <property type="evidence" value="ECO:0007669"/>
    <property type="project" value="UniProtKB-SubCell"/>
</dbReference>